<dbReference type="EMBL" id="JAWDGP010005946">
    <property type="protein sequence ID" value="KAK3749331.1"/>
    <property type="molecule type" value="Genomic_DNA"/>
</dbReference>
<keyword evidence="2" id="KW-1185">Reference proteome</keyword>
<gene>
    <name evidence="1" type="ORF">RRG08_056211</name>
</gene>
<sequence>MWSVVNRRCPQTTNMKLMMGGNLPQEPREKPEILTWDISHDCAICAAILWSRKEVQGGAEQLNSVGKQHKGD</sequence>
<comment type="caution">
    <text evidence="1">The sequence shown here is derived from an EMBL/GenBank/DDBJ whole genome shotgun (WGS) entry which is preliminary data.</text>
</comment>
<reference evidence="1" key="1">
    <citation type="journal article" date="2023" name="G3 (Bethesda)">
        <title>A reference genome for the long-term kleptoplast-retaining sea slug Elysia crispata morphotype clarki.</title>
        <authorList>
            <person name="Eastman K.E."/>
            <person name="Pendleton A.L."/>
            <person name="Shaikh M.A."/>
            <person name="Suttiyut T."/>
            <person name="Ogas R."/>
            <person name="Tomko P."/>
            <person name="Gavelis G."/>
            <person name="Widhalm J.R."/>
            <person name="Wisecaver J.H."/>
        </authorList>
    </citation>
    <scope>NUCLEOTIDE SEQUENCE</scope>
    <source>
        <strain evidence="1">ECLA1</strain>
    </source>
</reference>
<dbReference type="AlphaFoldDB" id="A0AAE0YKY0"/>
<name>A0AAE0YKY0_9GAST</name>
<proteinExistence type="predicted"/>
<dbReference type="Proteomes" id="UP001283361">
    <property type="component" value="Unassembled WGS sequence"/>
</dbReference>
<organism evidence="1 2">
    <name type="scientific">Elysia crispata</name>
    <name type="common">lettuce slug</name>
    <dbReference type="NCBI Taxonomy" id="231223"/>
    <lineage>
        <taxon>Eukaryota</taxon>
        <taxon>Metazoa</taxon>
        <taxon>Spiralia</taxon>
        <taxon>Lophotrochozoa</taxon>
        <taxon>Mollusca</taxon>
        <taxon>Gastropoda</taxon>
        <taxon>Heterobranchia</taxon>
        <taxon>Euthyneura</taxon>
        <taxon>Panpulmonata</taxon>
        <taxon>Sacoglossa</taxon>
        <taxon>Placobranchoidea</taxon>
        <taxon>Plakobranchidae</taxon>
        <taxon>Elysia</taxon>
    </lineage>
</organism>
<protein>
    <submittedName>
        <fullName evidence="1">Uncharacterized protein</fullName>
    </submittedName>
</protein>
<evidence type="ECO:0000313" key="2">
    <source>
        <dbReference type="Proteomes" id="UP001283361"/>
    </source>
</evidence>
<evidence type="ECO:0000313" key="1">
    <source>
        <dbReference type="EMBL" id="KAK3749331.1"/>
    </source>
</evidence>
<accession>A0AAE0YKY0</accession>